<keyword evidence="8 11" id="KW-0521">NADP</keyword>
<feature type="binding site" evidence="11">
    <location>
        <position position="333"/>
    </location>
    <ligand>
        <name>FMN</name>
        <dbReference type="ChEBI" id="CHEBI:58210"/>
    </ligand>
</feature>
<dbReference type="GO" id="GO:0005829">
    <property type="term" value="C:cytosol"/>
    <property type="evidence" value="ECO:0007669"/>
    <property type="project" value="TreeGrafter"/>
</dbReference>
<dbReference type="Pfam" id="PF01264">
    <property type="entry name" value="Chorismate_synt"/>
    <property type="match status" value="1"/>
</dbReference>
<dbReference type="NCBIfam" id="NF003793">
    <property type="entry name" value="PRK05382.1"/>
    <property type="match status" value="1"/>
</dbReference>
<comment type="pathway">
    <text evidence="1 11">Metabolic intermediate biosynthesis; chorismate biosynthesis; chorismate from D-erythrose 4-phosphate and phosphoenolpyruvate: step 7/7.</text>
</comment>
<dbReference type="InterPro" id="IPR000453">
    <property type="entry name" value="Chorismate_synth"/>
</dbReference>
<organism evidence="12 13">
    <name type="scientific">Clostridium ljungdahlii</name>
    <dbReference type="NCBI Taxonomy" id="1538"/>
    <lineage>
        <taxon>Bacteria</taxon>
        <taxon>Bacillati</taxon>
        <taxon>Bacillota</taxon>
        <taxon>Clostridia</taxon>
        <taxon>Eubacteriales</taxon>
        <taxon>Clostridiaceae</taxon>
        <taxon>Clostridium</taxon>
    </lineage>
</organism>
<comment type="subunit">
    <text evidence="11">Homotetramer.</text>
</comment>
<dbReference type="PANTHER" id="PTHR21085:SF0">
    <property type="entry name" value="CHORISMATE SYNTHASE"/>
    <property type="match status" value="1"/>
</dbReference>
<accession>A0A166SCC3</accession>
<evidence type="ECO:0000313" key="13">
    <source>
        <dbReference type="Proteomes" id="UP000077407"/>
    </source>
</evidence>
<feature type="binding site" evidence="11">
    <location>
        <position position="291"/>
    </location>
    <ligand>
        <name>FMN</name>
        <dbReference type="ChEBI" id="CHEBI:58210"/>
    </ligand>
</feature>
<dbReference type="PATRIC" id="fig|1538.10.peg.866"/>
<gene>
    <name evidence="11 12" type="primary">aroC</name>
    <name evidence="12" type="ORF">WY13_00376</name>
</gene>
<dbReference type="RefSeq" id="WP_063554004.1">
    <property type="nucleotide sequence ID" value="NZ_LITT01000003.1"/>
</dbReference>
<dbReference type="PANTHER" id="PTHR21085">
    <property type="entry name" value="CHORISMATE SYNTHASE"/>
    <property type="match status" value="1"/>
</dbReference>
<proteinExistence type="inferred from homology"/>
<feature type="binding site" evidence="11">
    <location>
        <begin position="306"/>
        <end position="310"/>
    </location>
    <ligand>
        <name>FMN</name>
        <dbReference type="ChEBI" id="CHEBI:58210"/>
    </ligand>
</feature>
<feature type="binding site" evidence="11">
    <location>
        <position position="53"/>
    </location>
    <ligand>
        <name>NADP(+)</name>
        <dbReference type="ChEBI" id="CHEBI:58349"/>
    </ligand>
</feature>
<dbReference type="SUPFAM" id="SSF103263">
    <property type="entry name" value="Chorismate synthase, AroC"/>
    <property type="match status" value="1"/>
</dbReference>
<dbReference type="GO" id="GO:0009423">
    <property type="term" value="P:chorismate biosynthetic process"/>
    <property type="evidence" value="ECO:0007669"/>
    <property type="project" value="UniProtKB-UniRule"/>
</dbReference>
<comment type="similarity">
    <text evidence="2 11">Belongs to the chorismate synthase family.</text>
</comment>
<dbReference type="InterPro" id="IPR020541">
    <property type="entry name" value="Chorismate_synthase_CS"/>
</dbReference>
<keyword evidence="5 11" id="KW-0285">Flavoprotein</keyword>
<keyword evidence="6 11" id="KW-0288">FMN</keyword>
<evidence type="ECO:0000256" key="11">
    <source>
        <dbReference type="HAMAP-Rule" id="MF_00300"/>
    </source>
</evidence>
<dbReference type="EMBL" id="LITT01000003">
    <property type="protein sequence ID" value="OAA91974.1"/>
    <property type="molecule type" value="Genomic_DNA"/>
</dbReference>
<keyword evidence="10 11" id="KW-0456">Lyase</keyword>
<evidence type="ECO:0000256" key="5">
    <source>
        <dbReference type="ARBA" id="ARBA00022630"/>
    </source>
</evidence>
<dbReference type="EC" id="4.2.3.5" evidence="3 11"/>
<dbReference type="Gene3D" id="3.60.150.10">
    <property type="entry name" value="Chorismate synthase AroC"/>
    <property type="match status" value="1"/>
</dbReference>
<protein>
    <recommendedName>
        <fullName evidence="3 11">Chorismate synthase</fullName>
        <shortName evidence="11">CS</shortName>
        <ecNumber evidence="3 11">4.2.3.5</ecNumber>
    </recommendedName>
    <alternativeName>
        <fullName evidence="11">5-enolpyruvylshikimate-3-phosphate phospholyase</fullName>
    </alternativeName>
</protein>
<comment type="caution">
    <text evidence="12">The sequence shown here is derived from an EMBL/GenBank/DDBJ whole genome shotgun (WGS) entry which is preliminary data.</text>
</comment>
<dbReference type="PROSITE" id="PS00788">
    <property type="entry name" value="CHORISMATE_SYNTHASE_2"/>
    <property type="match status" value="1"/>
</dbReference>
<dbReference type="OrthoDB" id="9771806at2"/>
<dbReference type="AlphaFoldDB" id="A0A166SCC3"/>
<dbReference type="PIRSF" id="PIRSF001456">
    <property type="entry name" value="Chorismate_synth"/>
    <property type="match status" value="1"/>
</dbReference>
<feature type="binding site" evidence="11">
    <location>
        <position position="47"/>
    </location>
    <ligand>
        <name>NADP(+)</name>
        <dbReference type="ChEBI" id="CHEBI:58349"/>
    </ligand>
</feature>
<dbReference type="PROSITE" id="PS00789">
    <property type="entry name" value="CHORISMATE_SYNTHASE_3"/>
    <property type="match status" value="1"/>
</dbReference>
<evidence type="ECO:0000313" key="12">
    <source>
        <dbReference type="EMBL" id="OAA91974.1"/>
    </source>
</evidence>
<evidence type="ECO:0000256" key="10">
    <source>
        <dbReference type="ARBA" id="ARBA00023239"/>
    </source>
</evidence>
<evidence type="ECO:0000256" key="3">
    <source>
        <dbReference type="ARBA" id="ARBA00013036"/>
    </source>
</evidence>
<dbReference type="GO" id="GO:0004107">
    <property type="term" value="F:chorismate synthase activity"/>
    <property type="evidence" value="ECO:0007669"/>
    <property type="project" value="UniProtKB-UniRule"/>
</dbReference>
<reference evidence="12 13" key="1">
    <citation type="journal article" date="2015" name="Biotechnol. Bioeng.">
        <title>Genome sequence and phenotypic characterization of Caulobacter segnis.</title>
        <authorList>
            <person name="Patel S."/>
            <person name="Fletcher B."/>
            <person name="Scott D.C."/>
            <person name="Ely B."/>
        </authorList>
    </citation>
    <scope>NUCLEOTIDE SEQUENCE [LARGE SCALE GENOMIC DNA]</scope>
    <source>
        <strain evidence="12 13">ERI-2</strain>
    </source>
</reference>
<dbReference type="Proteomes" id="UP000077407">
    <property type="component" value="Unassembled WGS sequence"/>
</dbReference>
<comment type="cofactor">
    <cofactor evidence="11">
        <name>FMNH2</name>
        <dbReference type="ChEBI" id="CHEBI:57618"/>
    </cofactor>
    <text evidence="11">Reduced FMN (FMNH(2)).</text>
</comment>
<sequence length="360" mass="39308">MSGMWGNKIKLSIFGESHGKAIGIVIDGLKAGTEIDLEYIRKQMKRRAPGFSKLSTPRKEQDEFEILSGYFNGRATGTPLCAVIQNSNTHSKDYEKTASLLRPGHADFTGRIKYRGFNDYRGGGHFSGRLTAPIVFAGALCRKILEEKGVFIGSHIKSIGTIEDPKSFKFTSIEKSSLEKLSESKFPVLDENCGEKMQQYILKVKEEGDSLGGIVETGVINLPPGIGDPFFDSVESTISGLLFSIPAVKGVEFGEGFDISKMKGSEANDEYFISDNNAIKTYTNNNGGILGGITDGMPLIFRTCIKPTPSISKTQKTVDIEKREDALLEIKGRHDPCIVPRAVPVIEAVAALSLLNLMED</sequence>
<name>A0A166SCC3_9CLOT</name>
<evidence type="ECO:0000256" key="4">
    <source>
        <dbReference type="ARBA" id="ARBA00022605"/>
    </source>
</evidence>
<dbReference type="NCBIfam" id="TIGR00033">
    <property type="entry name" value="aroC"/>
    <property type="match status" value="1"/>
</dbReference>
<dbReference type="GO" id="GO:0010181">
    <property type="term" value="F:FMN binding"/>
    <property type="evidence" value="ECO:0007669"/>
    <property type="project" value="TreeGrafter"/>
</dbReference>
<evidence type="ECO:0000256" key="7">
    <source>
        <dbReference type="ARBA" id="ARBA00022827"/>
    </source>
</evidence>
<comment type="function">
    <text evidence="11">Catalyzes the anti-1,4-elimination of the C-3 phosphate and the C-6 proR hydrogen from 5-enolpyruvylshikimate-3-phosphate (EPSP) to yield chorismate, which is the branch point compound that serves as the starting substrate for the three terminal pathways of aromatic amino acid biosynthesis. This reaction introduces a second double bond into the aromatic ring system.</text>
</comment>
<keyword evidence="9 11" id="KW-0057">Aromatic amino acid biosynthesis</keyword>
<dbReference type="GO" id="GO:0008652">
    <property type="term" value="P:amino acid biosynthetic process"/>
    <property type="evidence" value="ECO:0007669"/>
    <property type="project" value="UniProtKB-KW"/>
</dbReference>
<dbReference type="GO" id="GO:0009073">
    <property type="term" value="P:aromatic amino acid family biosynthetic process"/>
    <property type="evidence" value="ECO:0007669"/>
    <property type="project" value="UniProtKB-KW"/>
</dbReference>
<evidence type="ECO:0000256" key="8">
    <source>
        <dbReference type="ARBA" id="ARBA00022857"/>
    </source>
</evidence>
<dbReference type="HAMAP" id="MF_00300">
    <property type="entry name" value="Chorismate_synth"/>
    <property type="match status" value="1"/>
</dbReference>
<comment type="catalytic activity">
    <reaction evidence="11">
        <text>5-O-(1-carboxyvinyl)-3-phosphoshikimate = chorismate + phosphate</text>
        <dbReference type="Rhea" id="RHEA:21020"/>
        <dbReference type="ChEBI" id="CHEBI:29748"/>
        <dbReference type="ChEBI" id="CHEBI:43474"/>
        <dbReference type="ChEBI" id="CHEBI:57701"/>
        <dbReference type="EC" id="4.2.3.5"/>
    </reaction>
</comment>
<dbReference type="CDD" id="cd07304">
    <property type="entry name" value="Chorismate_synthase"/>
    <property type="match status" value="1"/>
</dbReference>
<comment type="caution">
    <text evidence="11">Lacks conserved residue(s) required for the propagation of feature annotation.</text>
</comment>
<evidence type="ECO:0000256" key="1">
    <source>
        <dbReference type="ARBA" id="ARBA00005044"/>
    </source>
</evidence>
<dbReference type="UniPathway" id="UPA00053">
    <property type="reaction ID" value="UER00090"/>
</dbReference>
<evidence type="ECO:0000256" key="2">
    <source>
        <dbReference type="ARBA" id="ARBA00008014"/>
    </source>
</evidence>
<dbReference type="InterPro" id="IPR035904">
    <property type="entry name" value="Chorismate_synth_AroC_sf"/>
</dbReference>
<evidence type="ECO:0000256" key="6">
    <source>
        <dbReference type="ARBA" id="ARBA00022643"/>
    </source>
</evidence>
<keyword evidence="7 11" id="KW-0274">FAD</keyword>
<feature type="binding site" evidence="11">
    <location>
        <begin position="125"/>
        <end position="127"/>
    </location>
    <ligand>
        <name>FMN</name>
        <dbReference type="ChEBI" id="CHEBI:58210"/>
    </ligand>
</feature>
<evidence type="ECO:0000256" key="9">
    <source>
        <dbReference type="ARBA" id="ARBA00023141"/>
    </source>
</evidence>
<keyword evidence="4 11" id="KW-0028">Amino-acid biosynthesis</keyword>